<reference evidence="3 4" key="1">
    <citation type="journal article" date="2017" name="Front. Microbiol.">
        <title>Phaeobacter piscinae sp. nov., a species of the Roseobacter group and potential aquaculture probiont.</title>
        <authorList>
            <person name="Sonnenschein E.C."/>
            <person name="Phippen C.B.W."/>
            <person name="Nielsen K.F."/>
            <person name="Mateiu R.V."/>
            <person name="Melchiorsen J."/>
            <person name="Gram L."/>
            <person name="Overmann J."/>
            <person name="Freese H.M."/>
        </authorList>
    </citation>
    <scope>NUCLEOTIDE SEQUENCE [LARGE SCALE GENOMIC DNA]</scope>
    <source>
        <strain evidence="3 4">P88</strain>
        <plasmid evidence="4">pp88_g</plasmid>
        <plasmid evidence="3">pP88_g</plasmid>
    </source>
</reference>
<evidence type="ECO:0000313" key="5">
    <source>
        <dbReference type="Proteomes" id="UP000236536"/>
    </source>
</evidence>
<proteinExistence type="inferred from homology"/>
<geneLocation type="plasmid" evidence="2 5">
    <name>pP66_f</name>
</geneLocation>
<reference evidence="4 5" key="2">
    <citation type="journal article" date="2017" name="Genome Biol. Evol.">
        <title>Trajectories and Drivers of Genome Evolution in Surface-Associated Marine Phaeobacter.</title>
        <authorList>
            <person name="Freese H.M."/>
            <person name="Sikorski J."/>
            <person name="Bunk B."/>
            <person name="Scheuner C."/>
            <person name="Meier-Kolthoff J.P."/>
            <person name="Sproer C."/>
            <person name="Gram L."/>
            <person name="Overmann J."/>
        </authorList>
    </citation>
    <scope>NUCLEOTIDE SEQUENCE [LARGE SCALE GENOMIC DNA]</scope>
    <source>
        <strain evidence="2 5">P66</strain>
        <strain evidence="3 4">P88</strain>
        <plasmid evidence="2 5">pP66_f</plasmid>
        <plasmid evidence="4">pp88_g</plasmid>
        <plasmid evidence="3">pP88_g</plasmid>
    </source>
</reference>
<dbReference type="Pfam" id="PF00132">
    <property type="entry name" value="Hexapep"/>
    <property type="match status" value="1"/>
</dbReference>
<evidence type="ECO:0000256" key="1">
    <source>
        <dbReference type="ARBA" id="ARBA00007274"/>
    </source>
</evidence>
<dbReference type="Proteomes" id="UP000236536">
    <property type="component" value="Plasmid pP66_f"/>
</dbReference>
<dbReference type="Gene3D" id="2.160.10.10">
    <property type="entry name" value="Hexapeptide repeat proteins"/>
    <property type="match status" value="1"/>
</dbReference>
<name>A0A2I7KH80_9RHOB</name>
<keyword evidence="3" id="KW-0614">Plasmid</keyword>
<dbReference type="RefSeq" id="WP_275541776.1">
    <property type="nucleotide sequence ID" value="NZ_CP010605.1"/>
</dbReference>
<dbReference type="SUPFAM" id="SSF51161">
    <property type="entry name" value="Trimeric LpxA-like enzymes"/>
    <property type="match status" value="1"/>
</dbReference>
<organism evidence="3 4">
    <name type="scientific">Phaeobacter inhibens</name>
    <dbReference type="NCBI Taxonomy" id="221822"/>
    <lineage>
        <taxon>Bacteria</taxon>
        <taxon>Pseudomonadati</taxon>
        <taxon>Pseudomonadota</taxon>
        <taxon>Alphaproteobacteria</taxon>
        <taxon>Rhodobacterales</taxon>
        <taxon>Roseobacteraceae</taxon>
        <taxon>Phaeobacter</taxon>
    </lineage>
</organism>
<accession>A0A2I7KH80</accession>
<evidence type="ECO:0000313" key="2">
    <source>
        <dbReference type="EMBL" id="AUQ97201.1"/>
    </source>
</evidence>
<comment type="similarity">
    <text evidence="1">Belongs to the transferase hexapeptide repeat family.</text>
</comment>
<dbReference type="EMBL" id="CP010711">
    <property type="protein sequence ID" value="AUQ97201.1"/>
    <property type="molecule type" value="Genomic_DNA"/>
</dbReference>
<keyword evidence="3" id="KW-0808">Transferase</keyword>
<protein>
    <submittedName>
        <fullName evidence="3">Bacterial transferase hexapeptide (Six repeat proteins)</fullName>
    </submittedName>
</protein>
<dbReference type="Proteomes" id="UP000236447">
    <property type="component" value="Plasmid pP88_g"/>
</dbReference>
<evidence type="ECO:0000313" key="3">
    <source>
        <dbReference type="EMBL" id="AUR01931.1"/>
    </source>
</evidence>
<dbReference type="PANTHER" id="PTHR43300">
    <property type="entry name" value="ACETYLTRANSFERASE"/>
    <property type="match status" value="1"/>
</dbReference>
<dbReference type="InterPro" id="IPR050179">
    <property type="entry name" value="Trans_hexapeptide_repeat"/>
</dbReference>
<dbReference type="PANTHER" id="PTHR43300:SF11">
    <property type="entry name" value="ACETYLTRANSFERASE RV3034C-RELATED"/>
    <property type="match status" value="1"/>
</dbReference>
<dbReference type="CDD" id="cd03349">
    <property type="entry name" value="LbH_XAT"/>
    <property type="match status" value="1"/>
</dbReference>
<dbReference type="InterPro" id="IPR001451">
    <property type="entry name" value="Hexapep"/>
</dbReference>
<keyword evidence="5" id="KW-1185">Reference proteome</keyword>
<gene>
    <name evidence="2" type="ORF">PhaeoP66_04475</name>
    <name evidence="3" type="ORF">PhaeoP88_04619</name>
</gene>
<evidence type="ECO:0000313" key="4">
    <source>
        <dbReference type="Proteomes" id="UP000236447"/>
    </source>
</evidence>
<dbReference type="AlphaFoldDB" id="A0A2I7KH80"/>
<dbReference type="GO" id="GO:0016740">
    <property type="term" value="F:transferase activity"/>
    <property type="evidence" value="ECO:0007669"/>
    <property type="project" value="UniProtKB-KW"/>
</dbReference>
<dbReference type="EMBL" id="CP010732">
    <property type="protein sequence ID" value="AUR01931.1"/>
    <property type="molecule type" value="Genomic_DNA"/>
</dbReference>
<sequence length="295" mass="32590">MKPTTLRVTDSMRRLLADRHVMPKPWRDERDLTALKRISFPPDLSLSVLTRHGLKAGGLLPLSSIGYMSYSHSPSRNWSAGAFCSIAAGLRVLGDRHPIRRVSSHPFSYGPYYGKLARDLGAETYEPHARFNTKTPPVRIGNDVWIGRGVQMAGGITIGNGAVVAAGAIVTKDVPAYAVVGGVPARVLKYRFAAPLIARLEATAWWDYPLETLAAFKMGHPRRFCKAFEPEKANLAKREERWITAADLQALAAPVDVARASFNRVVTLPEGRRLGPVSKQIRRISDRLTRIMRSA</sequence>
<reference evidence="2 5" key="3">
    <citation type="journal article" date="2017" name="Int. J. Syst. Evol. Microbiol.">
        <title>Adaptation of Surface-Associated Bacteria to the Open Ocean: A Genomically Distinct Subpopulation of Phaeobacter gallaeciensis Colonizes Pacific Mesozooplankton.</title>
        <authorList>
            <person name="Freese H.M."/>
            <person name="Methner A."/>
            <person name="Overmann J."/>
        </authorList>
    </citation>
    <scope>NUCLEOTIDE SEQUENCE [LARGE SCALE GENOMIC DNA]</scope>
    <source>
        <strain evidence="2 5">P66</strain>
        <plasmid evidence="2 5">pP66_f</plasmid>
    </source>
</reference>
<geneLocation type="plasmid" evidence="4">
    <name>pp88_g</name>
</geneLocation>
<geneLocation type="plasmid" evidence="3">
    <name>pP88_g</name>
</geneLocation>
<dbReference type="InterPro" id="IPR011004">
    <property type="entry name" value="Trimer_LpxA-like_sf"/>
</dbReference>